<name>A0A3G8LWM4_9GAMM</name>
<accession>A0A3G8LWM4</accession>
<evidence type="ECO:0000256" key="7">
    <source>
        <dbReference type="SAM" id="Phobius"/>
    </source>
</evidence>
<gene>
    <name evidence="8" type="ORF">EGC82_16345</name>
</gene>
<evidence type="ECO:0000256" key="2">
    <source>
        <dbReference type="ARBA" id="ARBA00007430"/>
    </source>
</evidence>
<evidence type="ECO:0000256" key="1">
    <source>
        <dbReference type="ARBA" id="ARBA00004651"/>
    </source>
</evidence>
<feature type="transmembrane region" description="Helical" evidence="7">
    <location>
        <begin position="292"/>
        <end position="312"/>
    </location>
</feature>
<dbReference type="Pfam" id="PF13440">
    <property type="entry name" value="Polysacc_synt_3"/>
    <property type="match status" value="1"/>
</dbReference>
<keyword evidence="6 7" id="KW-0472">Membrane</keyword>
<feature type="transmembrane region" description="Helical" evidence="7">
    <location>
        <begin position="442"/>
        <end position="460"/>
    </location>
</feature>
<dbReference type="CDD" id="cd13127">
    <property type="entry name" value="MATE_tuaB_like"/>
    <property type="match status" value="1"/>
</dbReference>
<dbReference type="PANTHER" id="PTHR30250">
    <property type="entry name" value="PST FAMILY PREDICTED COLANIC ACID TRANSPORTER"/>
    <property type="match status" value="1"/>
</dbReference>
<feature type="transmembrane region" description="Helical" evidence="7">
    <location>
        <begin position="226"/>
        <end position="246"/>
    </location>
</feature>
<dbReference type="InterPro" id="IPR050833">
    <property type="entry name" value="Poly_Biosynth_Transport"/>
</dbReference>
<dbReference type="KEGG" id="slj:EGC82_16345"/>
<dbReference type="GO" id="GO:0005886">
    <property type="term" value="C:plasma membrane"/>
    <property type="evidence" value="ECO:0007669"/>
    <property type="project" value="UniProtKB-SubCell"/>
</dbReference>
<organism evidence="8 9">
    <name type="scientific">Shewanella livingstonensis</name>
    <dbReference type="NCBI Taxonomy" id="150120"/>
    <lineage>
        <taxon>Bacteria</taxon>
        <taxon>Pseudomonadati</taxon>
        <taxon>Pseudomonadota</taxon>
        <taxon>Gammaproteobacteria</taxon>
        <taxon>Alteromonadales</taxon>
        <taxon>Shewanellaceae</taxon>
        <taxon>Shewanella</taxon>
    </lineage>
</organism>
<reference evidence="9" key="1">
    <citation type="submission" date="2018-11" db="EMBL/GenBank/DDBJ databases">
        <title>Shewanella sp. M2.</title>
        <authorList>
            <person name="Hwang Y.J."/>
            <person name="Hwang C.Y."/>
        </authorList>
    </citation>
    <scope>NUCLEOTIDE SEQUENCE [LARGE SCALE GENOMIC DNA]</scope>
    <source>
        <strain evidence="9">LMG 19866</strain>
    </source>
</reference>
<keyword evidence="3" id="KW-1003">Cell membrane</keyword>
<evidence type="ECO:0000313" key="8">
    <source>
        <dbReference type="EMBL" id="AZG74183.1"/>
    </source>
</evidence>
<evidence type="ECO:0000313" key="9">
    <source>
        <dbReference type="Proteomes" id="UP000278035"/>
    </source>
</evidence>
<feature type="transmembrane region" description="Helical" evidence="7">
    <location>
        <begin position="80"/>
        <end position="100"/>
    </location>
</feature>
<sequence length="479" mass="54614">MLSKKSIIGFFWNFLEQLSRRGISVFVTLLLAYFLTPEDYGLVAMISLFLALGSALMESGFKQAIIRKVDLTNLDINTAFYANFIFAILAYSVLFVSAPYVASFYGEERLILLLRVASISIIFNAFQVVPSAIFTKEIDFKTLLKANVPATMLSGLSAVILAYVGLGVWSLISQTLISSLFISIFLWVKTSWRPSLTFDKVSFIEMYTYGYKLFLSSILDTIYKNIFVMLIAKMFTVSLAGLYFFADRIKELIISQLITSIQSVTFPALSSIQNEPERLKIAFQKIIQVMTFVFYPVLLIFVALSELIFKVVLPEQWLPAVPYLQLMCLSCLAIPIISVNLNIIKIKGKTDWYLYLEIIKKTTGFLTLYFTYEYGVLAILVGQICSQILNYYPSVYLSNKLIDYNLFQQVRDFLPSLLLSTIIALNVWYLQIYLNLSSALDLIVIGIFSLFLYIILSYIFKFKSLRLTLDMIKKLKSNS</sequence>
<feature type="transmembrane region" description="Helical" evidence="7">
    <location>
        <begin position="42"/>
        <end position="59"/>
    </location>
</feature>
<dbReference type="Proteomes" id="UP000278035">
    <property type="component" value="Chromosome"/>
</dbReference>
<dbReference type="RefSeq" id="WP_124731697.1">
    <property type="nucleotide sequence ID" value="NZ_CP034015.1"/>
</dbReference>
<feature type="transmembrane region" description="Helical" evidence="7">
    <location>
        <begin position="413"/>
        <end position="430"/>
    </location>
</feature>
<dbReference type="PANTHER" id="PTHR30250:SF10">
    <property type="entry name" value="LIPOPOLYSACCHARIDE BIOSYNTHESIS PROTEIN WZXC"/>
    <property type="match status" value="1"/>
</dbReference>
<keyword evidence="5 7" id="KW-1133">Transmembrane helix</keyword>
<comment type="subcellular location">
    <subcellularLocation>
        <location evidence="1">Cell membrane</location>
        <topology evidence="1">Multi-pass membrane protein</topology>
    </subcellularLocation>
</comment>
<dbReference type="AlphaFoldDB" id="A0A3G8LWM4"/>
<evidence type="ECO:0000256" key="4">
    <source>
        <dbReference type="ARBA" id="ARBA00022692"/>
    </source>
</evidence>
<comment type="similarity">
    <text evidence="2">Belongs to the polysaccharide synthase family.</text>
</comment>
<feature type="transmembrane region" description="Helical" evidence="7">
    <location>
        <begin position="324"/>
        <end position="344"/>
    </location>
</feature>
<evidence type="ECO:0000256" key="3">
    <source>
        <dbReference type="ARBA" id="ARBA00022475"/>
    </source>
</evidence>
<dbReference type="EMBL" id="CP034015">
    <property type="protein sequence ID" value="AZG74183.1"/>
    <property type="molecule type" value="Genomic_DNA"/>
</dbReference>
<keyword evidence="9" id="KW-1185">Reference proteome</keyword>
<evidence type="ECO:0000256" key="6">
    <source>
        <dbReference type="ARBA" id="ARBA00023136"/>
    </source>
</evidence>
<feature type="transmembrane region" description="Helical" evidence="7">
    <location>
        <begin position="112"/>
        <end position="134"/>
    </location>
</feature>
<dbReference type="OrthoDB" id="8538786at2"/>
<feature type="transmembrane region" description="Helical" evidence="7">
    <location>
        <begin position="365"/>
        <end position="393"/>
    </location>
</feature>
<proteinExistence type="inferred from homology"/>
<protein>
    <submittedName>
        <fullName evidence="8">Lipopolysaccharide biosynthesis protein</fullName>
    </submittedName>
</protein>
<evidence type="ECO:0000256" key="5">
    <source>
        <dbReference type="ARBA" id="ARBA00022989"/>
    </source>
</evidence>
<keyword evidence="4 7" id="KW-0812">Transmembrane</keyword>